<evidence type="ECO:0000313" key="2">
    <source>
        <dbReference type="EMBL" id="UQN35326.1"/>
    </source>
</evidence>
<dbReference type="Proteomes" id="UP000831759">
    <property type="component" value="Chromosome"/>
</dbReference>
<dbReference type="EMBL" id="CP094619">
    <property type="protein sequence ID" value="UQN35326.1"/>
    <property type="molecule type" value="Genomic_DNA"/>
</dbReference>
<accession>A0ABY4NH68</accession>
<dbReference type="PANTHER" id="PTHR36302">
    <property type="entry name" value="BLR7088 PROTEIN"/>
    <property type="match status" value="1"/>
</dbReference>
<name>A0ABY4NH68_9BURK</name>
<dbReference type="RefSeq" id="WP_249460060.1">
    <property type="nucleotide sequence ID" value="NZ_CP094619.1"/>
</dbReference>
<feature type="chain" id="PRO_5046368171" evidence="1">
    <location>
        <begin position="22"/>
        <end position="165"/>
    </location>
</feature>
<reference evidence="2 3" key="1">
    <citation type="journal article" date="2022" name="Int. J. Syst. Evol. Microbiol.">
        <title>Characterization of Alcaligenes aquatilis as a novel member of heterotrophic nitrifier-aerobic denitrifier and its performance in treating piggery wastewater.</title>
        <authorList>
            <person name="Cao X."/>
            <person name="Zhao B."/>
            <person name="Wu Y."/>
            <person name="Huang J."/>
            <person name="Wang H."/>
            <person name="Sun X."/>
            <person name="Li S."/>
        </authorList>
    </citation>
    <scope>NUCLEOTIDE SEQUENCE [LARGE SCALE GENOMIC DNA]</scope>
    <source>
        <strain evidence="2 3">AS1</strain>
    </source>
</reference>
<dbReference type="InterPro" id="IPR007410">
    <property type="entry name" value="LpqE-like"/>
</dbReference>
<dbReference type="GeneID" id="96869995"/>
<sequence>MKRSAVVLGLSVLALTGLVMAQGHAGHSHGHGTPEPVRALSTQVHASQCWVRMLPEPTPSAAYLELENKGEQSVALVGASTLSFGHVMLHQTTEHDGMSRMSHTSEVEIPAGGTLRLKPGAFHVMLGQAKEDLALGERIILSLHLSDDTQVQAECELRPAKTQAY</sequence>
<dbReference type="Gene3D" id="2.60.40.1890">
    <property type="entry name" value="PCu(A)C copper chaperone"/>
    <property type="match status" value="1"/>
</dbReference>
<gene>
    <name evidence="2" type="ORF">MTR80_13625</name>
</gene>
<dbReference type="PANTHER" id="PTHR36302:SF1">
    <property type="entry name" value="COPPER CHAPERONE PCU(A)C"/>
    <property type="match status" value="1"/>
</dbReference>
<protein>
    <submittedName>
        <fullName evidence="2">Copper chaperone PCu(A)C</fullName>
    </submittedName>
</protein>
<evidence type="ECO:0000313" key="3">
    <source>
        <dbReference type="Proteomes" id="UP000831759"/>
    </source>
</evidence>
<keyword evidence="1" id="KW-0732">Signal</keyword>
<dbReference type="SUPFAM" id="SSF110087">
    <property type="entry name" value="DR1885-like metal-binding protein"/>
    <property type="match status" value="1"/>
</dbReference>
<evidence type="ECO:0000256" key="1">
    <source>
        <dbReference type="SAM" id="SignalP"/>
    </source>
</evidence>
<dbReference type="InterPro" id="IPR058248">
    <property type="entry name" value="Lxx211020-like"/>
</dbReference>
<keyword evidence="3" id="KW-1185">Reference proteome</keyword>
<feature type="signal peptide" evidence="1">
    <location>
        <begin position="1"/>
        <end position="21"/>
    </location>
</feature>
<dbReference type="Pfam" id="PF04314">
    <property type="entry name" value="PCuAC"/>
    <property type="match status" value="1"/>
</dbReference>
<proteinExistence type="predicted"/>
<organism evidence="2 3">
    <name type="scientific">Alcaligenes aquatilis</name>
    <dbReference type="NCBI Taxonomy" id="323284"/>
    <lineage>
        <taxon>Bacteria</taxon>
        <taxon>Pseudomonadati</taxon>
        <taxon>Pseudomonadota</taxon>
        <taxon>Betaproteobacteria</taxon>
        <taxon>Burkholderiales</taxon>
        <taxon>Alcaligenaceae</taxon>
        <taxon>Alcaligenes</taxon>
    </lineage>
</organism>
<dbReference type="InterPro" id="IPR036182">
    <property type="entry name" value="PCuAC_sf"/>
</dbReference>